<dbReference type="KEGG" id="saga:M5M_01250"/>
<dbReference type="Proteomes" id="UP000000466">
    <property type="component" value="Chromosome"/>
</dbReference>
<keyword evidence="13" id="KW-1133">Transmembrane helix</keyword>
<reference evidence="14 15" key="1">
    <citation type="journal article" date="2013" name="Genome Announc.">
        <title>Complete genome sequence of Simiduia agarivorans SA1(T), a marine bacterium able to degrade a variety of polysaccharides.</title>
        <authorList>
            <person name="Lin S.Y."/>
            <person name="Shieh W.Y."/>
            <person name="Chen J.S."/>
            <person name="Tang S.L."/>
        </authorList>
    </citation>
    <scope>NUCLEOTIDE SEQUENCE [LARGE SCALE GENOMIC DNA]</scope>
    <source>
        <strain evidence="15">DSM 21679 / JCM 13881 / BCRC 17597 / SA1</strain>
    </source>
</reference>
<evidence type="ECO:0000256" key="10">
    <source>
        <dbReference type="ARBA" id="ARBA00048540"/>
    </source>
</evidence>
<evidence type="ECO:0000256" key="8">
    <source>
        <dbReference type="ARBA" id="ARBA00022842"/>
    </source>
</evidence>
<keyword evidence="15" id="KW-1185">Reference proteome</keyword>
<evidence type="ECO:0000256" key="2">
    <source>
        <dbReference type="ARBA" id="ARBA00011955"/>
    </source>
</evidence>
<evidence type="ECO:0000256" key="13">
    <source>
        <dbReference type="SAM" id="Phobius"/>
    </source>
</evidence>
<evidence type="ECO:0000313" key="15">
    <source>
        <dbReference type="Proteomes" id="UP000000466"/>
    </source>
</evidence>
<dbReference type="SUPFAM" id="SSF143631">
    <property type="entry name" value="ApbE-like"/>
    <property type="match status" value="1"/>
</dbReference>
<evidence type="ECO:0000256" key="3">
    <source>
        <dbReference type="ARBA" id="ARBA00016337"/>
    </source>
</evidence>
<feature type="binding site" evidence="12">
    <location>
        <position position="303"/>
    </location>
    <ligand>
        <name>Mg(2+)</name>
        <dbReference type="ChEBI" id="CHEBI:18420"/>
    </ligand>
</feature>
<dbReference type="STRING" id="1117647.M5M_01250"/>
<dbReference type="GO" id="GO:0046872">
    <property type="term" value="F:metal ion binding"/>
    <property type="evidence" value="ECO:0007669"/>
    <property type="project" value="UniProtKB-UniRule"/>
</dbReference>
<evidence type="ECO:0000313" key="14">
    <source>
        <dbReference type="EMBL" id="AFU97479.2"/>
    </source>
</evidence>
<evidence type="ECO:0000256" key="5">
    <source>
        <dbReference type="ARBA" id="ARBA00022679"/>
    </source>
</evidence>
<sequence length="353" mass="37459">MVADLIATCYTKARALRRTSFLLFGLCIFLLGCSDTVSVLPHVKVAGQTMGTQYHVTLVAETDADALKAAFDKRLAEINKVMSTYDPESELMQINRAPVAQPLPISDDLAAVLALSLQIYSQTAGGFDVTVGPLVNRWGFGPVEAKGKPDEAEVATLLASVGSDALTLEQADSGWQLVKHKPVFIDLSAIAKGWAVDELAGMLVARGYQDFLVEIGGELRVSGKNARGANWSIAVERPSLAQGGVQAAIGVSNLAVATSGSYRNYQMYNGVQYSHTIDPSTGQPVTHNMVSITVLADTCAEADALATGFNVMGPEAALAEAEARGLAVFILVDEGGEIRELSSSHFLPYLSQH</sequence>
<dbReference type="HOGENOM" id="CLU_044403_0_0_6"/>
<keyword evidence="13" id="KW-0472">Membrane</keyword>
<feature type="binding site" evidence="12">
    <location>
        <position position="307"/>
    </location>
    <ligand>
        <name>Mg(2+)</name>
        <dbReference type="ChEBI" id="CHEBI:18420"/>
    </ligand>
</feature>
<evidence type="ECO:0000256" key="1">
    <source>
        <dbReference type="ARBA" id="ARBA00008282"/>
    </source>
</evidence>
<evidence type="ECO:0000256" key="12">
    <source>
        <dbReference type="PIRSR" id="PIRSR006268-2"/>
    </source>
</evidence>
<dbReference type="AlphaFoldDB" id="K4KEJ8"/>
<keyword evidence="7 11" id="KW-0274">FAD</keyword>
<comment type="cofactor">
    <cofactor evidence="12">
        <name>Mg(2+)</name>
        <dbReference type="ChEBI" id="CHEBI:18420"/>
    </cofactor>
    <cofactor evidence="12">
        <name>Mn(2+)</name>
        <dbReference type="ChEBI" id="CHEBI:29035"/>
    </cofactor>
    <text evidence="12">Magnesium. Can also use manganese.</text>
</comment>
<comment type="similarity">
    <text evidence="1 11">Belongs to the ApbE family.</text>
</comment>
<dbReference type="PANTHER" id="PTHR30040">
    <property type="entry name" value="THIAMINE BIOSYNTHESIS LIPOPROTEIN APBE"/>
    <property type="match status" value="1"/>
</dbReference>
<accession>K4KEJ8</accession>
<feature type="binding site" evidence="12">
    <location>
        <position position="189"/>
    </location>
    <ligand>
        <name>Mg(2+)</name>
        <dbReference type="ChEBI" id="CHEBI:18420"/>
    </ligand>
</feature>
<dbReference type="eggNOG" id="COG1477">
    <property type="taxonomic scope" value="Bacteria"/>
</dbReference>
<feature type="transmembrane region" description="Helical" evidence="13">
    <location>
        <begin position="21"/>
        <end position="40"/>
    </location>
</feature>
<dbReference type="EC" id="2.7.1.180" evidence="2 11"/>
<keyword evidence="13" id="KW-0812">Transmembrane</keyword>
<proteinExistence type="inferred from homology"/>
<dbReference type="GO" id="GO:0016740">
    <property type="term" value="F:transferase activity"/>
    <property type="evidence" value="ECO:0007669"/>
    <property type="project" value="UniProtKB-UniRule"/>
</dbReference>
<evidence type="ECO:0000256" key="6">
    <source>
        <dbReference type="ARBA" id="ARBA00022723"/>
    </source>
</evidence>
<evidence type="ECO:0000256" key="11">
    <source>
        <dbReference type="PIRNR" id="PIRNR006268"/>
    </source>
</evidence>
<evidence type="ECO:0000256" key="4">
    <source>
        <dbReference type="ARBA" id="ARBA00022630"/>
    </source>
</evidence>
<dbReference type="Gene3D" id="3.10.520.10">
    <property type="entry name" value="ApbE-like domains"/>
    <property type="match status" value="1"/>
</dbReference>
<dbReference type="InterPro" id="IPR003374">
    <property type="entry name" value="ApbE-like_sf"/>
</dbReference>
<keyword evidence="5 11" id="KW-0808">Transferase</keyword>
<keyword evidence="6 11" id="KW-0479">Metal-binding</keyword>
<comment type="catalytic activity">
    <reaction evidence="10 11">
        <text>L-threonyl-[protein] + FAD = FMN-L-threonyl-[protein] + AMP + H(+)</text>
        <dbReference type="Rhea" id="RHEA:36847"/>
        <dbReference type="Rhea" id="RHEA-COMP:11060"/>
        <dbReference type="Rhea" id="RHEA-COMP:11061"/>
        <dbReference type="ChEBI" id="CHEBI:15378"/>
        <dbReference type="ChEBI" id="CHEBI:30013"/>
        <dbReference type="ChEBI" id="CHEBI:57692"/>
        <dbReference type="ChEBI" id="CHEBI:74257"/>
        <dbReference type="ChEBI" id="CHEBI:456215"/>
        <dbReference type="EC" id="2.7.1.180"/>
    </reaction>
</comment>
<dbReference type="EMBL" id="CP003746">
    <property type="protein sequence ID" value="AFU97479.2"/>
    <property type="molecule type" value="Genomic_DNA"/>
</dbReference>
<dbReference type="Pfam" id="PF02424">
    <property type="entry name" value="ApbE"/>
    <property type="match status" value="1"/>
</dbReference>
<gene>
    <name evidence="14" type="ordered locus">M5M_01250</name>
</gene>
<evidence type="ECO:0000256" key="9">
    <source>
        <dbReference type="ARBA" id="ARBA00031306"/>
    </source>
</evidence>
<name>K4KEJ8_SIMAS</name>
<dbReference type="PANTHER" id="PTHR30040:SF2">
    <property type="entry name" value="FAD:PROTEIN FMN TRANSFERASE"/>
    <property type="match status" value="1"/>
</dbReference>
<keyword evidence="8 11" id="KW-0460">Magnesium</keyword>
<keyword evidence="4 11" id="KW-0285">Flavoprotein</keyword>
<dbReference type="PIRSF" id="PIRSF006268">
    <property type="entry name" value="ApbE"/>
    <property type="match status" value="1"/>
</dbReference>
<protein>
    <recommendedName>
        <fullName evidence="3 11">FAD:protein FMN transferase</fullName>
        <ecNumber evidence="2 11">2.7.1.180</ecNumber>
    </recommendedName>
    <alternativeName>
        <fullName evidence="9 11">Flavin transferase</fullName>
    </alternativeName>
</protein>
<organism evidence="14 15">
    <name type="scientific">Simiduia agarivorans (strain DSM 21679 / JCM 13881 / BCRC 17597 / SA1)</name>
    <dbReference type="NCBI Taxonomy" id="1117647"/>
    <lineage>
        <taxon>Bacteria</taxon>
        <taxon>Pseudomonadati</taxon>
        <taxon>Pseudomonadota</taxon>
        <taxon>Gammaproteobacteria</taxon>
        <taxon>Cellvibrionales</taxon>
        <taxon>Cellvibrionaceae</taxon>
        <taxon>Simiduia</taxon>
    </lineage>
</organism>
<dbReference type="InterPro" id="IPR024932">
    <property type="entry name" value="ApbE"/>
</dbReference>
<evidence type="ECO:0000256" key="7">
    <source>
        <dbReference type="ARBA" id="ARBA00022827"/>
    </source>
</evidence>